<evidence type="ECO:0000313" key="2">
    <source>
        <dbReference type="EMBL" id="CEM11233.1"/>
    </source>
</evidence>
<sequence length="402" mass="44994">MGLAESSLGHKESGTSSTSDTEKRDVCHKVCASAVLGVRLFWKLSSLSTELRVLRQKDCLKDVFSPENQVPLSERSELRSLVHDCIDRDDVTALKHLQEVNTLDLQRRFPALLRRACEKQSRRCVASLSQSASLYAPQVFSASSVEKIDKESLRTLIEQRALHPDAWFEVERGNTKYWAPLLIVMNEANNFECAEYLLEAGARTDVCEWLEEENGGRVGKPRWDQTRFCPGKTPLHSLLVKFWRAHSTHTQETHSQKLRLLHRIVAVSSASKSRCLEWTSTYSAREMCCLGLACFVSEPEAVAALLAAREIALGGKEGTRMIRLAFEGTSGWYNESKKREAEQRLIKTLKALAEKAAELSSETRRGDLLGQALNEACESEMEGVVVSLLQMGVSPKRRKAGA</sequence>
<organism evidence="2">
    <name type="scientific">Chromera velia CCMP2878</name>
    <dbReference type="NCBI Taxonomy" id="1169474"/>
    <lineage>
        <taxon>Eukaryota</taxon>
        <taxon>Sar</taxon>
        <taxon>Alveolata</taxon>
        <taxon>Colpodellida</taxon>
        <taxon>Chromeraceae</taxon>
        <taxon>Chromera</taxon>
    </lineage>
</organism>
<dbReference type="EMBL" id="CDMZ01000297">
    <property type="protein sequence ID" value="CEM11233.1"/>
    <property type="molecule type" value="Genomic_DNA"/>
</dbReference>
<dbReference type="AlphaFoldDB" id="A0A0G4FDF3"/>
<dbReference type="VEuPathDB" id="CryptoDB:Cvel_3228"/>
<gene>
    <name evidence="2" type="ORF">Cvel_3228</name>
</gene>
<dbReference type="InterPro" id="IPR036770">
    <property type="entry name" value="Ankyrin_rpt-contain_sf"/>
</dbReference>
<proteinExistence type="predicted"/>
<evidence type="ECO:0000256" key="1">
    <source>
        <dbReference type="SAM" id="MobiDB-lite"/>
    </source>
</evidence>
<feature type="region of interest" description="Disordered" evidence="1">
    <location>
        <begin position="1"/>
        <end position="21"/>
    </location>
</feature>
<dbReference type="Gene3D" id="1.25.40.20">
    <property type="entry name" value="Ankyrin repeat-containing domain"/>
    <property type="match status" value="1"/>
</dbReference>
<protein>
    <submittedName>
        <fullName evidence="2">Uncharacterized protein</fullName>
    </submittedName>
</protein>
<dbReference type="PhylomeDB" id="A0A0G4FDF3"/>
<name>A0A0G4FDF3_9ALVE</name>
<reference evidence="2" key="1">
    <citation type="submission" date="2014-11" db="EMBL/GenBank/DDBJ databases">
        <authorList>
            <person name="Otto D Thomas"/>
            <person name="Naeem Raeece"/>
        </authorList>
    </citation>
    <scope>NUCLEOTIDE SEQUENCE</scope>
</reference>
<accession>A0A0G4FDF3</accession>